<keyword evidence="2" id="KW-1185">Reference proteome</keyword>
<dbReference type="OrthoDB" id="5979489at2759"/>
<dbReference type="Proteomes" id="UP000792457">
    <property type="component" value="Unassembled WGS sequence"/>
</dbReference>
<name>A0A8K0K458_LADFU</name>
<dbReference type="AlphaFoldDB" id="A0A8K0K458"/>
<proteinExistence type="predicted"/>
<comment type="caution">
    <text evidence="1">The sequence shown here is derived from an EMBL/GenBank/DDBJ whole genome shotgun (WGS) entry which is preliminary data.</text>
</comment>
<evidence type="ECO:0000313" key="2">
    <source>
        <dbReference type="Proteomes" id="UP000792457"/>
    </source>
</evidence>
<dbReference type="EMBL" id="KZ308324">
    <property type="protein sequence ID" value="KAG8227456.1"/>
    <property type="molecule type" value="Genomic_DNA"/>
</dbReference>
<gene>
    <name evidence="1" type="ORF">J437_LFUL015842</name>
</gene>
<evidence type="ECO:0000313" key="1">
    <source>
        <dbReference type="EMBL" id="KAG8227456.1"/>
    </source>
</evidence>
<reference evidence="1" key="1">
    <citation type="submission" date="2013-04" db="EMBL/GenBank/DDBJ databases">
        <authorList>
            <person name="Qu J."/>
            <person name="Murali S.C."/>
            <person name="Bandaranaike D."/>
            <person name="Bellair M."/>
            <person name="Blankenburg K."/>
            <person name="Chao H."/>
            <person name="Dinh H."/>
            <person name="Doddapaneni H."/>
            <person name="Downs B."/>
            <person name="Dugan-Rocha S."/>
            <person name="Elkadiri S."/>
            <person name="Gnanaolivu R.D."/>
            <person name="Hernandez B."/>
            <person name="Javaid M."/>
            <person name="Jayaseelan J.C."/>
            <person name="Lee S."/>
            <person name="Li M."/>
            <person name="Ming W."/>
            <person name="Munidasa M."/>
            <person name="Muniz J."/>
            <person name="Nguyen L."/>
            <person name="Ongeri F."/>
            <person name="Osuji N."/>
            <person name="Pu L.-L."/>
            <person name="Puazo M."/>
            <person name="Qu C."/>
            <person name="Quiroz J."/>
            <person name="Raj R."/>
            <person name="Weissenberger G."/>
            <person name="Xin Y."/>
            <person name="Zou X."/>
            <person name="Han Y."/>
            <person name="Richards S."/>
            <person name="Worley K."/>
            <person name="Muzny D."/>
            <person name="Gibbs R."/>
        </authorList>
    </citation>
    <scope>NUCLEOTIDE SEQUENCE</scope>
    <source>
        <strain evidence="1">Sampled in the wild</strain>
    </source>
</reference>
<accession>A0A8K0K458</accession>
<sequence length="277" mass="32374">MVRLSRIKSTKPVVYVVEDQRGDDIEGRFYEPKLQCVRGKRRIEGLFKWKGYPDGFNSWMKDQFYITLPSNSSMNSFPDNTTTRFRTQLPLRIELNSEWKVALNRNSLHYITYYKPLSLIIDDSPFVVSSAGDEYIDQGYTLTQVVVKIIRTDGSHIVEEHNFGPVKNFLHPLFLQVDIYLNQKLVLSPSNTYSYRSYIENLLSCTPAAKKSHLTRSLWYDDISRLMYNLDHRNAALAKRRNFTNMSKSIDMIGCIEGWCLDCDRLYIAFPRLLLRP</sequence>
<reference evidence="1" key="2">
    <citation type="submission" date="2017-10" db="EMBL/GenBank/DDBJ databases">
        <title>Ladona fulva Genome sequencing and assembly.</title>
        <authorList>
            <person name="Murali S."/>
            <person name="Richards S."/>
            <person name="Bandaranaike D."/>
            <person name="Bellair M."/>
            <person name="Blankenburg K."/>
            <person name="Chao H."/>
            <person name="Dinh H."/>
            <person name="Doddapaneni H."/>
            <person name="Dugan-Rocha S."/>
            <person name="Elkadiri S."/>
            <person name="Gnanaolivu R."/>
            <person name="Hernandez B."/>
            <person name="Skinner E."/>
            <person name="Javaid M."/>
            <person name="Lee S."/>
            <person name="Li M."/>
            <person name="Ming W."/>
            <person name="Munidasa M."/>
            <person name="Muniz J."/>
            <person name="Nguyen L."/>
            <person name="Hughes D."/>
            <person name="Osuji N."/>
            <person name="Pu L.-L."/>
            <person name="Puazo M."/>
            <person name="Qu C."/>
            <person name="Quiroz J."/>
            <person name="Raj R."/>
            <person name="Weissenberger G."/>
            <person name="Xin Y."/>
            <person name="Zou X."/>
            <person name="Han Y."/>
            <person name="Worley K."/>
            <person name="Muzny D."/>
            <person name="Gibbs R."/>
        </authorList>
    </citation>
    <scope>NUCLEOTIDE SEQUENCE</scope>
    <source>
        <strain evidence="1">Sampled in the wild</strain>
    </source>
</reference>
<organism evidence="1 2">
    <name type="scientific">Ladona fulva</name>
    <name type="common">Scarce chaser dragonfly</name>
    <name type="synonym">Libellula fulva</name>
    <dbReference type="NCBI Taxonomy" id="123851"/>
    <lineage>
        <taxon>Eukaryota</taxon>
        <taxon>Metazoa</taxon>
        <taxon>Ecdysozoa</taxon>
        <taxon>Arthropoda</taxon>
        <taxon>Hexapoda</taxon>
        <taxon>Insecta</taxon>
        <taxon>Pterygota</taxon>
        <taxon>Palaeoptera</taxon>
        <taxon>Odonata</taxon>
        <taxon>Epiprocta</taxon>
        <taxon>Anisoptera</taxon>
        <taxon>Libelluloidea</taxon>
        <taxon>Libellulidae</taxon>
        <taxon>Ladona</taxon>
    </lineage>
</organism>
<protein>
    <submittedName>
        <fullName evidence="1">Uncharacterized protein</fullName>
    </submittedName>
</protein>